<feature type="domain" description="DUF6788" evidence="1">
    <location>
        <begin position="3"/>
        <end position="78"/>
    </location>
</feature>
<sequence>MATEERRVEQLKRKLARLGPMLPGSISEQWNVCGTPGCQCKDPDKPMRHGPYYQLSFTVGGKSSTMFIKKEDLPEARRRLKCYRQFRTLCTELVHASIALTRRTGFDRSTS</sequence>
<name>A0ABV6YM72_UNCEI</name>
<accession>A0ABV6YM72</accession>
<evidence type="ECO:0000259" key="1">
    <source>
        <dbReference type="Pfam" id="PF20586"/>
    </source>
</evidence>
<protein>
    <submittedName>
        <fullName evidence="2">DUF6788 family protein</fullName>
    </submittedName>
</protein>
<keyword evidence="3" id="KW-1185">Reference proteome</keyword>
<organism evidence="2 3">
    <name type="scientific">Eiseniibacteriota bacterium</name>
    <dbReference type="NCBI Taxonomy" id="2212470"/>
    <lineage>
        <taxon>Bacteria</taxon>
        <taxon>Candidatus Eiseniibacteriota</taxon>
    </lineage>
</organism>
<proteinExistence type="predicted"/>
<dbReference type="InterPro" id="IPR046738">
    <property type="entry name" value="DUF6788"/>
</dbReference>
<evidence type="ECO:0000313" key="3">
    <source>
        <dbReference type="Proteomes" id="UP001593833"/>
    </source>
</evidence>
<gene>
    <name evidence="2" type="ORF">ACFL6M_07580</name>
</gene>
<comment type="caution">
    <text evidence="2">The sequence shown here is derived from an EMBL/GenBank/DDBJ whole genome shotgun (WGS) entry which is preliminary data.</text>
</comment>
<dbReference type="EMBL" id="JBHPKH010000164">
    <property type="protein sequence ID" value="MFC1573442.1"/>
    <property type="molecule type" value="Genomic_DNA"/>
</dbReference>
<reference evidence="2 3" key="1">
    <citation type="submission" date="2024-09" db="EMBL/GenBank/DDBJ databases">
        <authorList>
            <person name="D'Angelo T."/>
        </authorList>
    </citation>
    <scope>NUCLEOTIDE SEQUENCE [LARGE SCALE GENOMIC DNA]</scope>
    <source>
        <strain evidence="2">SAG AM-320-E07</strain>
    </source>
</reference>
<dbReference type="Pfam" id="PF20586">
    <property type="entry name" value="DUF6788"/>
    <property type="match status" value="1"/>
</dbReference>
<dbReference type="Proteomes" id="UP001593833">
    <property type="component" value="Unassembled WGS sequence"/>
</dbReference>
<evidence type="ECO:0000313" key="2">
    <source>
        <dbReference type="EMBL" id="MFC1573442.1"/>
    </source>
</evidence>